<organism evidence="6 7">
    <name type="scientific">Halorubrum trueperi</name>
    <dbReference type="NCBI Taxonomy" id="2004704"/>
    <lineage>
        <taxon>Archaea</taxon>
        <taxon>Methanobacteriati</taxon>
        <taxon>Methanobacteriota</taxon>
        <taxon>Stenosarchaea group</taxon>
        <taxon>Halobacteria</taxon>
        <taxon>Halobacteriales</taxon>
        <taxon>Haloferacaceae</taxon>
        <taxon>Halorubrum</taxon>
    </lineage>
</organism>
<keyword evidence="1" id="KW-0805">Transcription regulation</keyword>
<dbReference type="InterPro" id="IPR029016">
    <property type="entry name" value="GAF-like_dom_sf"/>
</dbReference>
<evidence type="ECO:0000256" key="2">
    <source>
        <dbReference type="ARBA" id="ARBA00023125"/>
    </source>
</evidence>
<evidence type="ECO:0000259" key="4">
    <source>
        <dbReference type="PROSITE" id="PS51077"/>
    </source>
</evidence>
<dbReference type="InterPro" id="IPR014757">
    <property type="entry name" value="Tscrpt_reg_IclR_C"/>
</dbReference>
<dbReference type="SUPFAM" id="SSF46785">
    <property type="entry name" value="Winged helix' DNA-binding domain"/>
    <property type="match status" value="1"/>
</dbReference>
<dbReference type="InterPro" id="IPR050707">
    <property type="entry name" value="HTH_MetabolicPath_Reg"/>
</dbReference>
<dbReference type="SUPFAM" id="SSF55781">
    <property type="entry name" value="GAF domain-like"/>
    <property type="match status" value="1"/>
</dbReference>
<keyword evidence="3" id="KW-0804">Transcription</keyword>
<dbReference type="InterPro" id="IPR036388">
    <property type="entry name" value="WH-like_DNA-bd_sf"/>
</dbReference>
<dbReference type="Pfam" id="PF01614">
    <property type="entry name" value="IclR_C"/>
    <property type="match status" value="1"/>
</dbReference>
<dbReference type="PROSITE" id="PS51077">
    <property type="entry name" value="HTH_ICLR"/>
    <property type="match status" value="1"/>
</dbReference>
<dbReference type="EMBL" id="JBHSXI010000008">
    <property type="protein sequence ID" value="MFC6888708.1"/>
    <property type="molecule type" value="Genomic_DNA"/>
</dbReference>
<feature type="domain" description="HTH iclR-type" evidence="4">
    <location>
        <begin position="6"/>
        <end position="64"/>
    </location>
</feature>
<dbReference type="PROSITE" id="PS51078">
    <property type="entry name" value="ICLR_ED"/>
    <property type="match status" value="1"/>
</dbReference>
<dbReference type="PANTHER" id="PTHR30136">
    <property type="entry name" value="HELIX-TURN-HELIX TRANSCRIPTIONAL REGULATOR, ICLR FAMILY"/>
    <property type="match status" value="1"/>
</dbReference>
<evidence type="ECO:0000256" key="3">
    <source>
        <dbReference type="ARBA" id="ARBA00023163"/>
    </source>
</evidence>
<keyword evidence="7" id="KW-1185">Reference proteome</keyword>
<gene>
    <name evidence="6" type="ORF">ACFQEY_06690</name>
</gene>
<accession>A0ABD5UHD9</accession>
<dbReference type="RefSeq" id="WP_379766192.1">
    <property type="nucleotide sequence ID" value="NZ_JBHSXI010000008.1"/>
</dbReference>
<feature type="domain" description="IclR-ED" evidence="5">
    <location>
        <begin position="65"/>
        <end position="250"/>
    </location>
</feature>
<sequence length="256" mass="28478">MDKVPIDAVGTSVHVLNALRERPQAVTELATRLDRPKATIYYHLKTLENFEYVVQRDGKYELGLRLLELGGSVGARHQIIDVVAPNVKRLVSEAHETGFFAVMASDAAVVIEIERPSDIAEQVDLALGTYLPLHCSATGKAILTALSDETRHEIFERITLDSYTEDTITDESALATHLEHTRSEGHVFDMGERSEHIRAVASPATTSDGYVIGALGIIGTSQRLYDDRFTHELPHLLNTYVERMKHEFQSSSSKPR</sequence>
<dbReference type="CDD" id="cd00090">
    <property type="entry name" value="HTH_ARSR"/>
    <property type="match status" value="1"/>
</dbReference>
<evidence type="ECO:0000256" key="1">
    <source>
        <dbReference type="ARBA" id="ARBA00023015"/>
    </source>
</evidence>
<dbReference type="GO" id="GO:0006355">
    <property type="term" value="P:regulation of DNA-templated transcription"/>
    <property type="evidence" value="ECO:0007669"/>
    <property type="project" value="UniProtKB-ARBA"/>
</dbReference>
<dbReference type="InterPro" id="IPR011991">
    <property type="entry name" value="ArsR-like_HTH"/>
</dbReference>
<name>A0ABD5UHD9_9EURY</name>
<evidence type="ECO:0000313" key="7">
    <source>
        <dbReference type="Proteomes" id="UP001596333"/>
    </source>
</evidence>
<protein>
    <submittedName>
        <fullName evidence="6">IclR family transcriptional regulator</fullName>
    </submittedName>
</protein>
<comment type="caution">
    <text evidence="6">The sequence shown here is derived from an EMBL/GenBank/DDBJ whole genome shotgun (WGS) entry which is preliminary data.</text>
</comment>
<dbReference type="Gene3D" id="1.10.10.10">
    <property type="entry name" value="Winged helix-like DNA-binding domain superfamily/Winged helix DNA-binding domain"/>
    <property type="match status" value="1"/>
</dbReference>
<keyword evidence="2" id="KW-0238">DNA-binding</keyword>
<dbReference type="AlphaFoldDB" id="A0ABD5UHD9"/>
<dbReference type="SMART" id="SM00346">
    <property type="entry name" value="HTH_ICLR"/>
    <property type="match status" value="1"/>
</dbReference>
<evidence type="ECO:0000313" key="6">
    <source>
        <dbReference type="EMBL" id="MFC6888708.1"/>
    </source>
</evidence>
<dbReference type="GO" id="GO:0003677">
    <property type="term" value="F:DNA binding"/>
    <property type="evidence" value="ECO:0007669"/>
    <property type="project" value="UniProtKB-KW"/>
</dbReference>
<proteinExistence type="predicted"/>
<dbReference type="Gene3D" id="3.30.450.40">
    <property type="match status" value="1"/>
</dbReference>
<reference evidence="6 7" key="1">
    <citation type="journal article" date="2019" name="Int. J. Syst. Evol. Microbiol.">
        <title>The Global Catalogue of Microorganisms (GCM) 10K type strain sequencing project: providing services to taxonomists for standard genome sequencing and annotation.</title>
        <authorList>
            <consortium name="The Broad Institute Genomics Platform"/>
            <consortium name="The Broad Institute Genome Sequencing Center for Infectious Disease"/>
            <person name="Wu L."/>
            <person name="Ma J."/>
        </authorList>
    </citation>
    <scope>NUCLEOTIDE SEQUENCE [LARGE SCALE GENOMIC DNA]</scope>
    <source>
        <strain evidence="6 7">Y73</strain>
    </source>
</reference>
<dbReference type="PANTHER" id="PTHR30136:SF35">
    <property type="entry name" value="HTH-TYPE TRANSCRIPTIONAL REGULATOR RV1719"/>
    <property type="match status" value="1"/>
</dbReference>
<dbReference type="Proteomes" id="UP001596333">
    <property type="component" value="Unassembled WGS sequence"/>
</dbReference>
<dbReference type="Pfam" id="PF09339">
    <property type="entry name" value="HTH_IclR"/>
    <property type="match status" value="1"/>
</dbReference>
<dbReference type="InterPro" id="IPR036390">
    <property type="entry name" value="WH_DNA-bd_sf"/>
</dbReference>
<dbReference type="InterPro" id="IPR005471">
    <property type="entry name" value="Tscrpt_reg_IclR_N"/>
</dbReference>
<evidence type="ECO:0000259" key="5">
    <source>
        <dbReference type="PROSITE" id="PS51078"/>
    </source>
</evidence>